<name>A0ABR6XIY3_9BURK</name>
<dbReference type="SUPFAM" id="SSF52980">
    <property type="entry name" value="Restriction endonuclease-like"/>
    <property type="match status" value="1"/>
</dbReference>
<keyword evidence="2" id="KW-1185">Reference proteome</keyword>
<reference evidence="1 2" key="1">
    <citation type="submission" date="2020-08" db="EMBL/GenBank/DDBJ databases">
        <title>Novel species isolated from subtropical streams in China.</title>
        <authorList>
            <person name="Lu H."/>
        </authorList>
    </citation>
    <scope>NUCLEOTIDE SEQUENCE [LARGE SCALE GENOMIC DNA]</scope>
    <source>
        <strain evidence="1 2">CCTCC AB 2015119</strain>
    </source>
</reference>
<dbReference type="PANTHER" id="PTHR38784">
    <property type="entry name" value="SUCROSE PHOSPHORYLASE"/>
    <property type="match status" value="1"/>
</dbReference>
<dbReference type="InterPro" id="IPR009822">
    <property type="entry name" value="YaeQ"/>
</dbReference>
<evidence type="ECO:0000313" key="2">
    <source>
        <dbReference type="Proteomes" id="UP000637632"/>
    </source>
</evidence>
<organism evidence="1 2">
    <name type="scientific">Undibacterium aquatile</name>
    <dbReference type="NCBI Taxonomy" id="1537398"/>
    <lineage>
        <taxon>Bacteria</taxon>
        <taxon>Pseudomonadati</taxon>
        <taxon>Pseudomonadota</taxon>
        <taxon>Betaproteobacteria</taxon>
        <taxon>Burkholderiales</taxon>
        <taxon>Oxalobacteraceae</taxon>
        <taxon>Undibacterium</taxon>
    </lineage>
</organism>
<comment type="caution">
    <text evidence="1">The sequence shown here is derived from an EMBL/GenBank/DDBJ whole genome shotgun (WGS) entry which is preliminary data.</text>
</comment>
<dbReference type="Pfam" id="PF07152">
    <property type="entry name" value="YaeQ"/>
    <property type="match status" value="1"/>
</dbReference>
<dbReference type="PIRSF" id="PIRSF011484">
    <property type="entry name" value="YaeQ"/>
    <property type="match status" value="1"/>
</dbReference>
<dbReference type="CDD" id="cd22368">
    <property type="entry name" value="YaeQ-like"/>
    <property type="match status" value="1"/>
</dbReference>
<dbReference type="Gene3D" id="3.10.640.10">
    <property type="entry name" value="Restriction endonuclease-like alpha-beta roll domain"/>
    <property type="match status" value="1"/>
</dbReference>
<dbReference type="SMART" id="SM01322">
    <property type="entry name" value="YaeQ"/>
    <property type="match status" value="1"/>
</dbReference>
<dbReference type="Proteomes" id="UP000637632">
    <property type="component" value="Unassembled WGS sequence"/>
</dbReference>
<protein>
    <submittedName>
        <fullName evidence="1">YaeQ family protein</fullName>
    </submittedName>
</protein>
<accession>A0ABR6XIY3</accession>
<dbReference type="EMBL" id="JACOFT010000006">
    <property type="protein sequence ID" value="MBC3812816.1"/>
    <property type="molecule type" value="Genomic_DNA"/>
</dbReference>
<dbReference type="InterPro" id="IPR011335">
    <property type="entry name" value="Restrct_endonuc-II-like"/>
</dbReference>
<sequence>MALKSIIYKADLNISDMDRGYYADHSLTIARHPSETDERMMIRVLAFAIHAAERLEFGKGISDTEEPDLWEKDYTDAIQLWVEVGQPDDRRLLKACGRSDKVIVYSFASASDIWWKQMNSRLDRAKNLKVMNVPSEQSQALEKLAQRSMQLQCTIQDGQIWMSAGDASVQIDLEMLKDFG</sequence>
<dbReference type="InterPro" id="IPR038590">
    <property type="entry name" value="YaeQ_sf"/>
</dbReference>
<proteinExistence type="predicted"/>
<evidence type="ECO:0000313" key="1">
    <source>
        <dbReference type="EMBL" id="MBC3812816.1"/>
    </source>
</evidence>
<dbReference type="PANTHER" id="PTHR38784:SF1">
    <property type="entry name" value="SUCROSE PHOSPHORYLASE"/>
    <property type="match status" value="1"/>
</dbReference>
<dbReference type="RefSeq" id="WP_190480736.1">
    <property type="nucleotide sequence ID" value="NZ_JACOFT010000006.1"/>
</dbReference>
<gene>
    <name evidence="1" type="ORF">H8K26_15335</name>
</gene>